<dbReference type="AlphaFoldDB" id="A0A1H1FZM3"/>
<gene>
    <name evidence="2" type="ORF">SAMN05421664_3362</name>
</gene>
<dbReference type="InterPro" id="IPR013783">
    <property type="entry name" value="Ig-like_fold"/>
</dbReference>
<organism evidence="2 3">
    <name type="scientific">Chryseobacterium soldanellicola</name>
    <dbReference type="NCBI Taxonomy" id="311333"/>
    <lineage>
        <taxon>Bacteria</taxon>
        <taxon>Pseudomonadati</taxon>
        <taxon>Bacteroidota</taxon>
        <taxon>Flavobacteriia</taxon>
        <taxon>Flavobacteriales</taxon>
        <taxon>Weeksellaceae</taxon>
        <taxon>Chryseobacterium group</taxon>
        <taxon>Chryseobacterium</taxon>
    </lineage>
</organism>
<evidence type="ECO:0000313" key="2">
    <source>
        <dbReference type="EMBL" id="SDR06404.1"/>
    </source>
</evidence>
<feature type="chain" id="PRO_5011501674" evidence="1">
    <location>
        <begin position="19"/>
        <end position="1078"/>
    </location>
</feature>
<dbReference type="Pfam" id="PF13585">
    <property type="entry name" value="CHU_C"/>
    <property type="match status" value="1"/>
</dbReference>
<evidence type="ECO:0000313" key="3">
    <source>
        <dbReference type="Proteomes" id="UP000199627"/>
    </source>
</evidence>
<dbReference type="RefSeq" id="WP_089756857.1">
    <property type="nucleotide sequence ID" value="NZ_FNKL01000004.1"/>
</dbReference>
<dbReference type="EMBL" id="FNKL01000004">
    <property type="protein sequence ID" value="SDR06404.1"/>
    <property type="molecule type" value="Genomic_DNA"/>
</dbReference>
<dbReference type="STRING" id="311333.SAMN05421664_3362"/>
<accession>A0A1H1FZM3</accession>
<dbReference type="Proteomes" id="UP000199627">
    <property type="component" value="Unassembled WGS sequence"/>
</dbReference>
<name>A0A1H1FZM3_9FLAO</name>
<dbReference type="OrthoDB" id="1652165at2"/>
<protein>
    <submittedName>
        <fullName evidence="2">Gliding motility-associated C-terminal domain-containing protein</fullName>
    </submittedName>
</protein>
<feature type="signal peptide" evidence="1">
    <location>
        <begin position="1"/>
        <end position="18"/>
    </location>
</feature>
<dbReference type="InterPro" id="IPR026341">
    <property type="entry name" value="T9SS_type_B"/>
</dbReference>
<sequence length="1078" mass="118209">MRKILFLFSLISYAFLFSQNFSWVKQFKSYTDYEDDISKMAKDSNGNIYLLGRTLGFSGIDADPGPNVNLIIPTNYSSSGTYGTTFVIKVDSNGNYLWSHKISEMSSDYEYDLKVKNGKVYALTSKSTLSGNIVNGYVTLTVLDTNGNLLNETQLLNSTPNSLEVDNNGNVYLSTFTFSNLVFSQPINAAFNDTNSSVASYVIKFNPNLQVDWLKKIPGGMENKLALNSNNDVYFAMNDVYGPGKYTLFRYNTNGNLLWSGTQAEQRFSDIVVDKNDKLIVSGQWQAQFLPIDVDPSSNQYLLPSNTYISVYLLWFDTNNNLLDVKKYLNSGQNFPLSVFGLSCDDNNDLHINGTFNYSFDANPDLGTNTLVKGSGYIDGCSISFDTDRVYKNSFKIGSANYNHPNSVSRIYQTVNYNDSYYYIGLFDWNCDFDPSASEYFLNSINGNQLNFDGFLLRLDRCNNLPQNSSMNLCLGSTIQLNASGGTTYLWTGPNGFTSNQQNPTIPNSTTANSGIYTCQVSGSTNGCDGSFSIHVIVGDITPPVPNATNLPNITGDCHTTVTNIPTATDNCAGAITATTTDPLSYSIPGTYVIHWIYEDNNGNISAQNQNVIITSPALPTTLNTNQTFCATNQPKISDIQITGQNIKWYDAANNILPATTPLVNGQTYYASQTINGCEGTKIAIQVTVNTTPKPIANATQDFCASANPTIANLAVNGTSLIYYNAAGTVLPITTPLVHGQTYFVTQTLNGCESEKSAIAVTLSTNNVPAHDYSDTFCNSTTASSMVINLTSYEDDIITNPTNYTFTYTDALGNVISNPSNYVFNVGSTVIHVKVMTPDGCFIVVRLSLTLNPKPTVNLPEKIEFCKGKTATLDAGSGFSSYLWSTGATTQTITVSTPGNYSVMVKNSFGCEATDNVQVSYSVLAEIVSINVTNNSATVLMSATGNYEYSLDNFIWQDSNVFNNLEMGEYTVYVRTKAGCIIGQKSFSIFNIPNAISPNGDGRNDKWKVAGLENYLGSEVNVYDRRGTPVFKQIINKKPLEWDGKLNGNPVPTGNYWYTIKVSDGRVYTGWLLIKNRD</sequence>
<keyword evidence="1" id="KW-0732">Signal</keyword>
<keyword evidence="3" id="KW-1185">Reference proteome</keyword>
<reference evidence="3" key="1">
    <citation type="submission" date="2016-10" db="EMBL/GenBank/DDBJ databases">
        <authorList>
            <person name="Varghese N."/>
            <person name="Submissions S."/>
        </authorList>
    </citation>
    <scope>NUCLEOTIDE SEQUENCE [LARGE SCALE GENOMIC DNA]</scope>
    <source>
        <strain evidence="3">DSM 17072</strain>
    </source>
</reference>
<dbReference type="Gene3D" id="2.60.40.10">
    <property type="entry name" value="Immunoglobulins"/>
    <property type="match status" value="1"/>
</dbReference>
<proteinExistence type="predicted"/>
<dbReference type="NCBIfam" id="TIGR04131">
    <property type="entry name" value="Bac_Flav_CTERM"/>
    <property type="match status" value="1"/>
</dbReference>
<evidence type="ECO:0000256" key="1">
    <source>
        <dbReference type="SAM" id="SignalP"/>
    </source>
</evidence>
<dbReference type="SUPFAM" id="SSF63829">
    <property type="entry name" value="Calcium-dependent phosphotriesterase"/>
    <property type="match status" value="1"/>
</dbReference>